<feature type="domain" description="RING-type" evidence="3">
    <location>
        <begin position="304"/>
        <end position="346"/>
    </location>
</feature>
<feature type="compositionally biased region" description="Polar residues" evidence="2">
    <location>
        <begin position="185"/>
        <end position="204"/>
    </location>
</feature>
<dbReference type="InterPro" id="IPR001841">
    <property type="entry name" value="Znf_RING"/>
</dbReference>
<organism evidence="4 5">
    <name type="scientific">Purpureocillium lilacinum</name>
    <name type="common">Paecilomyces lilacinus</name>
    <dbReference type="NCBI Taxonomy" id="33203"/>
    <lineage>
        <taxon>Eukaryota</taxon>
        <taxon>Fungi</taxon>
        <taxon>Dikarya</taxon>
        <taxon>Ascomycota</taxon>
        <taxon>Pezizomycotina</taxon>
        <taxon>Sordariomycetes</taxon>
        <taxon>Hypocreomycetidae</taxon>
        <taxon>Hypocreales</taxon>
        <taxon>Ophiocordycipitaceae</taxon>
        <taxon>Purpureocillium</taxon>
    </lineage>
</organism>
<dbReference type="InterPro" id="IPR039398">
    <property type="entry name" value="Deltex_fam"/>
</dbReference>
<dbReference type="EMBL" id="LCWV01000071">
    <property type="protein sequence ID" value="PWI64329.1"/>
    <property type="molecule type" value="Genomic_DNA"/>
</dbReference>
<dbReference type="PANTHER" id="PTHR12622">
    <property type="entry name" value="DELTEX-RELATED"/>
    <property type="match status" value="1"/>
</dbReference>
<sequence>MPPNGPQFLCLNDNTSRCSAWIKPQNRCCKRPISASDKKERDKLLSQYRNSQHPQLSSADERQLLSLFFCKGWHRPGGKHAISDLAQRSVADGLRRANLIRATQPAESQATSGAESLRANGPESPPTRPIREPEPTQQSPPGQPHSPDASTMMGPDEQRQGEPVAAEPQRRGSPVDDQGPRRSARLQQRNAVLASASSHDQSLQRADEGQSLPATAGSLEGSADANRGCRRSARLREQSTRSSASAPGAHEGIHEAPVQGQELQVAVDPIRRSPRRLPARSFGLAPSGRRDPRQHRDVDTAEECAICRDELDAPGDVARCKQCSHDFHIKCIVPSFITTPQCPYCRVGMSAEDWTWLQEQQLDWALVQSSGSEIHV</sequence>
<proteinExistence type="predicted"/>
<dbReference type="Gene3D" id="3.30.40.10">
    <property type="entry name" value="Zinc/RING finger domain, C3HC4 (zinc finger)"/>
    <property type="match status" value="1"/>
</dbReference>
<dbReference type="GO" id="GO:0016567">
    <property type="term" value="P:protein ubiquitination"/>
    <property type="evidence" value="ECO:0007669"/>
    <property type="project" value="InterPro"/>
</dbReference>
<dbReference type="InterPro" id="IPR013083">
    <property type="entry name" value="Znf_RING/FYVE/PHD"/>
</dbReference>
<keyword evidence="1" id="KW-0862">Zinc</keyword>
<evidence type="ECO:0000256" key="2">
    <source>
        <dbReference type="SAM" id="MobiDB-lite"/>
    </source>
</evidence>
<gene>
    <name evidence="4" type="ORF">PCL_11272</name>
</gene>
<reference evidence="4 5" key="1">
    <citation type="journal article" date="2016" name="Front. Microbiol.">
        <title>Genome and transcriptome sequences reveal the specific parasitism of the nematophagous Purpureocillium lilacinum 36-1.</title>
        <authorList>
            <person name="Xie J."/>
            <person name="Li S."/>
            <person name="Mo C."/>
            <person name="Xiao X."/>
            <person name="Peng D."/>
            <person name="Wang G."/>
            <person name="Xiao Y."/>
        </authorList>
    </citation>
    <scope>NUCLEOTIDE SEQUENCE [LARGE SCALE GENOMIC DNA]</scope>
    <source>
        <strain evidence="4 5">36-1</strain>
    </source>
</reference>
<protein>
    <recommendedName>
        <fullName evidence="3">RING-type domain-containing protein</fullName>
    </recommendedName>
</protein>
<evidence type="ECO:0000313" key="4">
    <source>
        <dbReference type="EMBL" id="PWI64329.1"/>
    </source>
</evidence>
<dbReference type="PROSITE" id="PS50089">
    <property type="entry name" value="ZF_RING_2"/>
    <property type="match status" value="1"/>
</dbReference>
<dbReference type="GO" id="GO:0008270">
    <property type="term" value="F:zinc ion binding"/>
    <property type="evidence" value="ECO:0007669"/>
    <property type="project" value="UniProtKB-KW"/>
</dbReference>
<dbReference type="SMART" id="SM00184">
    <property type="entry name" value="RING"/>
    <property type="match status" value="1"/>
</dbReference>
<evidence type="ECO:0000259" key="3">
    <source>
        <dbReference type="PROSITE" id="PS50089"/>
    </source>
</evidence>
<evidence type="ECO:0000256" key="1">
    <source>
        <dbReference type="PROSITE-ProRule" id="PRU00175"/>
    </source>
</evidence>
<evidence type="ECO:0000313" key="5">
    <source>
        <dbReference type="Proteomes" id="UP000245956"/>
    </source>
</evidence>
<feature type="compositionally biased region" description="Polar residues" evidence="2">
    <location>
        <begin position="105"/>
        <end position="114"/>
    </location>
</feature>
<dbReference type="AlphaFoldDB" id="A0A2U3DQ12"/>
<comment type="caution">
    <text evidence="4">The sequence shown here is derived from an EMBL/GenBank/DDBJ whole genome shotgun (WGS) entry which is preliminary data.</text>
</comment>
<keyword evidence="1" id="KW-0479">Metal-binding</keyword>
<accession>A0A2U3DQ12</accession>
<feature type="region of interest" description="Disordered" evidence="2">
    <location>
        <begin position="101"/>
        <end position="296"/>
    </location>
</feature>
<name>A0A2U3DQ12_PURLI</name>
<dbReference type="Proteomes" id="UP000245956">
    <property type="component" value="Unassembled WGS sequence"/>
</dbReference>
<feature type="compositionally biased region" description="Basic and acidic residues" evidence="2">
    <location>
        <begin position="168"/>
        <end position="180"/>
    </location>
</feature>
<dbReference type="Pfam" id="PF13639">
    <property type="entry name" value="zf-RING_2"/>
    <property type="match status" value="1"/>
</dbReference>
<dbReference type="SUPFAM" id="SSF57850">
    <property type="entry name" value="RING/U-box"/>
    <property type="match status" value="1"/>
</dbReference>
<keyword evidence="1" id="KW-0863">Zinc-finger</keyword>